<evidence type="ECO:0000256" key="8">
    <source>
        <dbReference type="ARBA" id="ARBA00022946"/>
    </source>
</evidence>
<dbReference type="InterPro" id="IPR015421">
    <property type="entry name" value="PyrdxlP-dep_Trfase_major"/>
</dbReference>
<protein>
    <recommendedName>
        <fullName evidence="4">alanine--glyoxylate transaminase</fullName>
        <ecNumber evidence="4">2.6.1.44</ecNumber>
    </recommendedName>
</protein>
<dbReference type="CDD" id="cd00610">
    <property type="entry name" value="OAT_like"/>
    <property type="match status" value="1"/>
</dbReference>
<comment type="similarity">
    <text evidence="2 9">Belongs to the class-III pyridoxal-phosphate-dependent aminotransferase family.</text>
</comment>
<dbReference type="Gene3D" id="3.40.640.10">
    <property type="entry name" value="Type I PLP-dependent aspartate aminotransferase-like (Major domain)"/>
    <property type="match status" value="1"/>
</dbReference>
<evidence type="ECO:0000256" key="4">
    <source>
        <dbReference type="ARBA" id="ARBA00013049"/>
    </source>
</evidence>
<evidence type="ECO:0000256" key="1">
    <source>
        <dbReference type="ARBA" id="ARBA00001933"/>
    </source>
</evidence>
<evidence type="ECO:0000313" key="10">
    <source>
        <dbReference type="EMBL" id="AHY45351.1"/>
    </source>
</evidence>
<dbReference type="GO" id="GO:0030170">
    <property type="term" value="F:pyridoxal phosphate binding"/>
    <property type="evidence" value="ECO:0007669"/>
    <property type="project" value="InterPro"/>
</dbReference>
<dbReference type="InterPro" id="IPR049704">
    <property type="entry name" value="Aminotrans_3_PPA_site"/>
</dbReference>
<name>A0A023WZF7_RUBRA</name>
<dbReference type="Gene3D" id="3.90.1150.10">
    <property type="entry name" value="Aspartate Aminotransferase, domain 1"/>
    <property type="match status" value="1"/>
</dbReference>
<organism evidence="10 12">
    <name type="scientific">Rubrobacter radiotolerans</name>
    <name type="common">Arthrobacter radiotolerans</name>
    <dbReference type="NCBI Taxonomy" id="42256"/>
    <lineage>
        <taxon>Bacteria</taxon>
        <taxon>Bacillati</taxon>
        <taxon>Actinomycetota</taxon>
        <taxon>Rubrobacteria</taxon>
        <taxon>Rubrobacterales</taxon>
        <taxon>Rubrobacteraceae</taxon>
        <taxon>Rubrobacter</taxon>
    </lineage>
</organism>
<comment type="cofactor">
    <cofactor evidence="1">
        <name>pyridoxal 5'-phosphate</name>
        <dbReference type="ChEBI" id="CHEBI:597326"/>
    </cofactor>
</comment>
<dbReference type="PATRIC" id="fig|42256.3.peg.67"/>
<dbReference type="OrthoDB" id="3699548at2"/>
<evidence type="ECO:0000256" key="2">
    <source>
        <dbReference type="ARBA" id="ARBA00008954"/>
    </source>
</evidence>
<dbReference type="Proteomes" id="UP001281130">
    <property type="component" value="Unassembled WGS sequence"/>
</dbReference>
<dbReference type="PIRSF" id="PIRSF000521">
    <property type="entry name" value="Transaminase_4ab_Lys_Orn"/>
    <property type="match status" value="1"/>
</dbReference>
<dbReference type="EMBL" id="JAWXXX010000001">
    <property type="protein sequence ID" value="MDX5892762.1"/>
    <property type="molecule type" value="Genomic_DNA"/>
</dbReference>
<dbReference type="EMBL" id="CP007514">
    <property type="protein sequence ID" value="AHY45351.1"/>
    <property type="molecule type" value="Genomic_DNA"/>
</dbReference>
<dbReference type="FunFam" id="3.40.640.10:FF:000004">
    <property type="entry name" value="Acetylornithine aminotransferase"/>
    <property type="match status" value="1"/>
</dbReference>
<dbReference type="eggNOG" id="COG0160">
    <property type="taxonomic scope" value="Bacteria"/>
</dbReference>
<dbReference type="HOGENOM" id="CLU_016922_10_0_11"/>
<evidence type="ECO:0000256" key="7">
    <source>
        <dbReference type="ARBA" id="ARBA00022898"/>
    </source>
</evidence>
<dbReference type="PANTHER" id="PTHR45688:SF3">
    <property type="entry name" value="ALANINE--GLYOXYLATE AMINOTRANSFERASE 2, MITOCHONDRIAL"/>
    <property type="match status" value="1"/>
</dbReference>
<sequence length="440" mass="47428">MIQKGTTPEELNRRKQAVLPAWISTNYERPIELVDGEGFRVRDSEGNEYLDLFGGIVTTISGHNVPEIVEAVQRQAGRIMHSSTLYLIESQVRLAEKLVELSPIRGDQKVFFVGSGSEANEAALLFATHYRRSSEIIALRGSYHGGSFGTMGITGQASWRATPRSALDVSYAMNPHPSYSPLLEGMSPERRAEACAKDLRNLIETSTAGHIAAFIAEPIQGVGGFIEHPEGYLRRVKEVLDEQGILFISDEVQTAFGRTGSAFWGVENHGVEPDMITMAKGLGNGLAIGAVMGRSEVVDSISPKLHISTFGGNHISSAGALANLEFILKNDLQKNADEVGGYLKGRLEALKEKYEAVGEVRGRGLMLAIELVGPDGSPDPAAAMRFMEACRERGVLVGKGGLRSNAIRISPPLTLTREAAGEAADVFEDALAALGAEVRR</sequence>
<dbReference type="EC" id="2.6.1.44" evidence="4"/>
<dbReference type="Proteomes" id="UP000025229">
    <property type="component" value="Chromosome"/>
</dbReference>
<dbReference type="PROSITE" id="PS00600">
    <property type="entry name" value="AA_TRANSFER_CLASS_3"/>
    <property type="match status" value="1"/>
</dbReference>
<reference evidence="10 12" key="1">
    <citation type="submission" date="2014-03" db="EMBL/GenBank/DDBJ databases">
        <title>Complete genome sequence of the Radio-Resistant Rubrobacter radiotolerans RSPS-4.</title>
        <authorList>
            <person name="Egas C.C."/>
            <person name="Barroso C.C."/>
            <person name="Froufe H.J.C."/>
            <person name="Pacheco J.J."/>
            <person name="Albuquerque L.L."/>
            <person name="da Costa M.M.S."/>
        </authorList>
    </citation>
    <scope>NUCLEOTIDE SEQUENCE [LARGE SCALE GENOMIC DNA]</scope>
    <source>
        <strain evidence="10 12">RSPS-4</strain>
    </source>
</reference>
<evidence type="ECO:0000313" key="12">
    <source>
        <dbReference type="Proteomes" id="UP000025229"/>
    </source>
</evidence>
<dbReference type="InterPro" id="IPR005814">
    <property type="entry name" value="Aminotrans_3"/>
</dbReference>
<dbReference type="KEGG" id="rrd:RradSPS_0068"/>
<evidence type="ECO:0000256" key="6">
    <source>
        <dbReference type="ARBA" id="ARBA00022679"/>
    </source>
</evidence>
<keyword evidence="8" id="KW-0809">Transit peptide</keyword>
<gene>
    <name evidence="10" type="ORF">RradSPS_0068</name>
    <name evidence="11" type="ORF">SIL72_01850</name>
</gene>
<accession>A0A023WZF7</accession>
<dbReference type="RefSeq" id="WP_038679916.1">
    <property type="nucleotide sequence ID" value="NZ_CP007514.1"/>
</dbReference>
<keyword evidence="5 10" id="KW-0032">Aminotransferase</keyword>
<dbReference type="InterPro" id="IPR015422">
    <property type="entry name" value="PyrdxlP-dep_Trfase_small"/>
</dbReference>
<dbReference type="PANTHER" id="PTHR45688">
    <property type="match status" value="1"/>
</dbReference>
<keyword evidence="6 10" id="KW-0808">Transferase</keyword>
<evidence type="ECO:0000256" key="9">
    <source>
        <dbReference type="RuleBase" id="RU003560"/>
    </source>
</evidence>
<keyword evidence="12" id="KW-1185">Reference proteome</keyword>
<evidence type="ECO:0000256" key="5">
    <source>
        <dbReference type="ARBA" id="ARBA00022576"/>
    </source>
</evidence>
<reference evidence="11" key="2">
    <citation type="submission" date="2023-11" db="EMBL/GenBank/DDBJ databases">
        <title>MicrobeMod: A computational toolkit for identifying prokaryotic methylation and restriction-modification with nanopore sequencing.</title>
        <authorList>
            <person name="Crits-Christoph A."/>
            <person name="Kang S.C."/>
            <person name="Lee H."/>
            <person name="Ostrov N."/>
        </authorList>
    </citation>
    <scope>NUCLEOTIDE SEQUENCE</scope>
    <source>
        <strain evidence="11">ATCC 51242</strain>
    </source>
</reference>
<evidence type="ECO:0000313" key="11">
    <source>
        <dbReference type="EMBL" id="MDX5892762.1"/>
    </source>
</evidence>
<dbReference type="GO" id="GO:0008453">
    <property type="term" value="F:alanine-glyoxylate transaminase activity"/>
    <property type="evidence" value="ECO:0007669"/>
    <property type="project" value="UniProtKB-EC"/>
</dbReference>
<comment type="subunit">
    <text evidence="3">Homotetramer.</text>
</comment>
<dbReference type="AlphaFoldDB" id="A0A023WZF7"/>
<proteinExistence type="inferred from homology"/>
<evidence type="ECO:0000256" key="3">
    <source>
        <dbReference type="ARBA" id="ARBA00011881"/>
    </source>
</evidence>
<dbReference type="Pfam" id="PF00202">
    <property type="entry name" value="Aminotran_3"/>
    <property type="match status" value="1"/>
</dbReference>
<dbReference type="STRING" id="42256.RradSPS_0068"/>
<dbReference type="InterPro" id="IPR015424">
    <property type="entry name" value="PyrdxlP-dep_Trfase"/>
</dbReference>
<dbReference type="SUPFAM" id="SSF53383">
    <property type="entry name" value="PLP-dependent transferases"/>
    <property type="match status" value="1"/>
</dbReference>
<keyword evidence="7 9" id="KW-0663">Pyridoxal phosphate</keyword>